<accession>A0ABP8JUV1</accession>
<keyword evidence="2" id="KW-1185">Reference proteome</keyword>
<comment type="caution">
    <text evidence="1">The sequence shown here is derived from an EMBL/GenBank/DDBJ whole genome shotgun (WGS) entry which is preliminary data.</text>
</comment>
<reference evidence="2" key="1">
    <citation type="journal article" date="2019" name="Int. J. Syst. Evol. Microbiol.">
        <title>The Global Catalogue of Microorganisms (GCM) 10K type strain sequencing project: providing services to taxonomists for standard genome sequencing and annotation.</title>
        <authorList>
            <consortium name="The Broad Institute Genomics Platform"/>
            <consortium name="The Broad Institute Genome Sequencing Center for Infectious Disease"/>
            <person name="Wu L."/>
            <person name="Ma J."/>
        </authorList>
    </citation>
    <scope>NUCLEOTIDE SEQUENCE [LARGE SCALE GENOMIC DNA]</scope>
    <source>
        <strain evidence="2">JCM 17925</strain>
    </source>
</reference>
<protein>
    <submittedName>
        <fullName evidence="1">Uncharacterized protein</fullName>
    </submittedName>
</protein>
<dbReference type="RefSeq" id="WP_345263376.1">
    <property type="nucleotide sequence ID" value="NZ_BAABHB010000001.1"/>
</dbReference>
<sequence length="91" mass="10348">MHTEQTTRYSRSLPELRFSLNLLYVGRLLLGMAAQASVHDEHLEEIDERIEEVTDELVATELLHQAAVLAGDVLPNPFDRYDNNPDATGEW</sequence>
<dbReference type="Proteomes" id="UP001500936">
    <property type="component" value="Unassembled WGS sequence"/>
</dbReference>
<gene>
    <name evidence="1" type="ORF">GCM10023187_03750</name>
</gene>
<organism evidence="1 2">
    <name type="scientific">Nibrella viscosa</name>
    <dbReference type="NCBI Taxonomy" id="1084524"/>
    <lineage>
        <taxon>Bacteria</taxon>
        <taxon>Pseudomonadati</taxon>
        <taxon>Bacteroidota</taxon>
        <taxon>Cytophagia</taxon>
        <taxon>Cytophagales</taxon>
        <taxon>Spirosomataceae</taxon>
        <taxon>Nibrella</taxon>
    </lineage>
</organism>
<evidence type="ECO:0000313" key="1">
    <source>
        <dbReference type="EMBL" id="GAA4396068.1"/>
    </source>
</evidence>
<name>A0ABP8JUV1_9BACT</name>
<dbReference type="EMBL" id="BAABHB010000001">
    <property type="protein sequence ID" value="GAA4396068.1"/>
    <property type="molecule type" value="Genomic_DNA"/>
</dbReference>
<evidence type="ECO:0000313" key="2">
    <source>
        <dbReference type="Proteomes" id="UP001500936"/>
    </source>
</evidence>
<proteinExistence type="predicted"/>